<dbReference type="GO" id="GO:0005525">
    <property type="term" value="F:GTP binding"/>
    <property type="evidence" value="ECO:0007669"/>
    <property type="project" value="UniProtKB-KW"/>
</dbReference>
<dbReference type="SUPFAM" id="SSF53271">
    <property type="entry name" value="PRTase-like"/>
    <property type="match status" value="1"/>
</dbReference>
<evidence type="ECO:0000256" key="1">
    <source>
        <dbReference type="ARBA" id="ARBA00001946"/>
    </source>
</evidence>
<dbReference type="CDD" id="cd06223">
    <property type="entry name" value="PRTases_typeI"/>
    <property type="match status" value="1"/>
</dbReference>
<dbReference type="RefSeq" id="XP_066922696.1">
    <property type="nucleotide sequence ID" value="XM_067066595.1"/>
</dbReference>
<evidence type="ECO:0000259" key="10">
    <source>
        <dbReference type="Pfam" id="PF14681"/>
    </source>
</evidence>
<evidence type="ECO:0000256" key="2">
    <source>
        <dbReference type="ARBA" id="ARBA00005180"/>
    </source>
</evidence>
<keyword evidence="5" id="KW-0021">Allosteric enzyme</keyword>
<dbReference type="GO" id="GO:0004845">
    <property type="term" value="F:uracil phosphoribosyltransferase activity"/>
    <property type="evidence" value="ECO:0007669"/>
    <property type="project" value="UniProtKB-EC"/>
</dbReference>
<comment type="pathway">
    <text evidence="2">Pyrimidine metabolism; UMP biosynthesis via salvage pathway; UMP from uracil: step 1/1.</text>
</comment>
<organism evidence="11 12">
    <name type="scientific">Clytia hemisphaerica</name>
    <dbReference type="NCBI Taxonomy" id="252671"/>
    <lineage>
        <taxon>Eukaryota</taxon>
        <taxon>Metazoa</taxon>
        <taxon>Cnidaria</taxon>
        <taxon>Hydrozoa</taxon>
        <taxon>Hydroidolina</taxon>
        <taxon>Leptothecata</taxon>
        <taxon>Obeliida</taxon>
        <taxon>Clytiidae</taxon>
        <taxon>Clytia</taxon>
    </lineage>
</organism>
<dbReference type="RefSeq" id="XP_066923272.1">
    <property type="nucleotide sequence ID" value="XM_067067171.1"/>
</dbReference>
<dbReference type="FunFam" id="3.40.50.2020:FF:000023">
    <property type="entry name" value="Probable uracil phosphoribosyltransferase"/>
    <property type="match status" value="1"/>
</dbReference>
<dbReference type="NCBIfam" id="NF001097">
    <property type="entry name" value="PRK00129.1"/>
    <property type="match status" value="1"/>
</dbReference>
<sequence length="219" mass="24417">MNGYRGNVEILQSRAVEFLLMKLRNKDTRCKKFNFYGDRLMRILAEEALARLPNVEMGKVETPCGPAEGLVEIEGQNLCVVSIPRSGDILQEAVRQICPGVGIGKILIQRDESRSDKAPVLFYKKLPKNISQCFCILVDPMLATGGSAKRAIKVLLEAGVPEEKIMFINLICCPEGLQSMYEAYPKIKVVTCCVDEKLNENKFIVPGLGDYGDRYYGTC</sequence>
<feature type="domain" description="Phosphoribosyltransferase" evidence="10">
    <location>
        <begin position="11"/>
        <end position="218"/>
    </location>
</feature>
<evidence type="ECO:0000256" key="3">
    <source>
        <dbReference type="ARBA" id="ARBA00009516"/>
    </source>
</evidence>
<dbReference type="GeneID" id="136810606"/>
<evidence type="ECO:0000313" key="12">
    <source>
        <dbReference type="Proteomes" id="UP000594262"/>
    </source>
</evidence>
<evidence type="ECO:0000256" key="8">
    <source>
        <dbReference type="ARBA" id="ARBA00022741"/>
    </source>
</evidence>
<evidence type="ECO:0000256" key="7">
    <source>
        <dbReference type="ARBA" id="ARBA00022679"/>
    </source>
</evidence>
<dbReference type="Proteomes" id="UP000594262">
    <property type="component" value="Unplaced"/>
</dbReference>
<comment type="similarity">
    <text evidence="3">Belongs to the UPRTase family.</text>
</comment>
<dbReference type="AlphaFoldDB" id="A0A7M5X5F9"/>
<protein>
    <recommendedName>
        <fullName evidence="4">uracil phosphoribosyltransferase</fullName>
        <ecNumber evidence="4">2.4.2.9</ecNumber>
    </recommendedName>
</protein>
<reference evidence="11" key="1">
    <citation type="submission" date="2021-01" db="UniProtKB">
        <authorList>
            <consortium name="EnsemblMetazoa"/>
        </authorList>
    </citation>
    <scope>IDENTIFICATION</scope>
</reference>
<dbReference type="EnsemblMetazoa" id="CLYHEMT024555.2">
    <property type="protein sequence ID" value="CLYHEMP024555.2"/>
    <property type="gene ID" value="CLYHEMG024555"/>
</dbReference>
<keyword evidence="12" id="KW-1185">Reference proteome</keyword>
<dbReference type="GeneID" id="136810028"/>
<dbReference type="InterPro" id="IPR029057">
    <property type="entry name" value="PRTase-like"/>
</dbReference>
<proteinExistence type="inferred from homology"/>
<dbReference type="EnsemblMetazoa" id="CLYHEMT018112.1">
    <property type="protein sequence ID" value="CLYHEMP018112.1"/>
    <property type="gene ID" value="CLYHEMG018112"/>
</dbReference>
<dbReference type="OrthoDB" id="10257085at2759"/>
<name>A0A7M5X5F9_9CNID</name>
<evidence type="ECO:0000256" key="6">
    <source>
        <dbReference type="ARBA" id="ARBA00022676"/>
    </source>
</evidence>
<dbReference type="EC" id="2.4.2.9" evidence="4"/>
<keyword evidence="6" id="KW-0328">Glycosyltransferase</keyword>
<accession>A0A7M5X5F9</accession>
<keyword evidence="8" id="KW-0547">Nucleotide-binding</keyword>
<evidence type="ECO:0000313" key="11">
    <source>
        <dbReference type="EnsemblMetazoa" id="CLYHEMP018112.1"/>
    </source>
</evidence>
<keyword evidence="7" id="KW-0808">Transferase</keyword>
<comment type="cofactor">
    <cofactor evidence="1">
        <name>Mg(2+)</name>
        <dbReference type="ChEBI" id="CHEBI:18420"/>
    </cofactor>
</comment>
<evidence type="ECO:0000256" key="9">
    <source>
        <dbReference type="ARBA" id="ARBA00023134"/>
    </source>
</evidence>
<dbReference type="Gene3D" id="3.40.50.2020">
    <property type="match status" value="1"/>
</dbReference>
<evidence type="ECO:0000256" key="4">
    <source>
        <dbReference type="ARBA" id="ARBA00011894"/>
    </source>
</evidence>
<dbReference type="GO" id="GO:0008655">
    <property type="term" value="P:pyrimidine-containing compound salvage"/>
    <property type="evidence" value="ECO:0007669"/>
    <property type="project" value="UniProtKB-ARBA"/>
</dbReference>
<dbReference type="InterPro" id="IPR000836">
    <property type="entry name" value="PRTase_dom"/>
</dbReference>
<evidence type="ECO:0000256" key="5">
    <source>
        <dbReference type="ARBA" id="ARBA00022533"/>
    </source>
</evidence>
<dbReference type="Pfam" id="PF14681">
    <property type="entry name" value="UPRTase"/>
    <property type="match status" value="1"/>
</dbReference>
<keyword evidence="9" id="KW-0342">GTP-binding</keyword>